<dbReference type="PANTHER" id="PTHR43513:SF3">
    <property type="entry name" value="DIHYDROOROTATE DEHYDROGENASE B (NAD(+)), ELECTRON TRANSFER SUBUNIT-RELATED"/>
    <property type="match status" value="1"/>
</dbReference>
<dbReference type="PANTHER" id="PTHR43513">
    <property type="entry name" value="DIHYDROOROTATE DEHYDROGENASE B (NAD(+)), ELECTRON TRANSFER SUBUNIT"/>
    <property type="match status" value="1"/>
</dbReference>
<dbReference type="InterPro" id="IPR019480">
    <property type="entry name" value="Dihydroorotate_DH_Fe-S-bd"/>
</dbReference>
<evidence type="ECO:0000313" key="3">
    <source>
        <dbReference type="Proteomes" id="UP000070341"/>
    </source>
</evidence>
<dbReference type="AlphaFoldDB" id="A0A133V300"/>
<organism evidence="2 3">
    <name type="scientific">candidate division MSBL1 archaeon SCGC-AAA259M10</name>
    <dbReference type="NCBI Taxonomy" id="1698270"/>
    <lineage>
        <taxon>Archaea</taxon>
        <taxon>Methanobacteriati</taxon>
        <taxon>Methanobacteriota</taxon>
        <taxon>candidate division MSBL1</taxon>
    </lineage>
</organism>
<dbReference type="InterPro" id="IPR039261">
    <property type="entry name" value="FNR_nucleotide-bd"/>
</dbReference>
<dbReference type="Proteomes" id="UP000070341">
    <property type="component" value="Unassembled WGS sequence"/>
</dbReference>
<dbReference type="SUPFAM" id="SSF52343">
    <property type="entry name" value="Ferredoxin reductase-like, C-terminal NADP-linked domain"/>
    <property type="match status" value="1"/>
</dbReference>
<dbReference type="PROSITE" id="PS00197">
    <property type="entry name" value="2FE2S_FER_1"/>
    <property type="match status" value="1"/>
</dbReference>
<sequence>MNSCFTSGRVSFIIPKFAIFDFFVLVTGTEDGSAGIKGVTPDVVRKINLGDHYDSCLLCGPEEMMTSTADLIDKKGIPIQVSLNRYMKCGVGICGSCSLDPSGLR</sequence>
<dbReference type="GO" id="GO:0051537">
    <property type="term" value="F:2 iron, 2 sulfur cluster binding"/>
    <property type="evidence" value="ECO:0007669"/>
    <property type="project" value="InterPro"/>
</dbReference>
<name>A0A133V300_9EURY</name>
<dbReference type="Gene3D" id="3.40.50.80">
    <property type="entry name" value="Nucleotide-binding domain of ferredoxin-NADP reductase (FNR) module"/>
    <property type="match status" value="1"/>
</dbReference>
<dbReference type="InterPro" id="IPR006058">
    <property type="entry name" value="2Fe2S_fd_BS"/>
</dbReference>
<accession>A0A133V300</accession>
<reference evidence="2 3" key="1">
    <citation type="journal article" date="2016" name="Sci. Rep.">
        <title>Metabolic traits of an uncultured archaeal lineage -MSBL1- from brine pools of the Red Sea.</title>
        <authorList>
            <person name="Mwirichia R."/>
            <person name="Alam I."/>
            <person name="Rashid M."/>
            <person name="Vinu M."/>
            <person name="Ba-Alawi W."/>
            <person name="Anthony Kamau A."/>
            <person name="Kamanda Ngugi D."/>
            <person name="Goker M."/>
            <person name="Klenk H.P."/>
            <person name="Bajic V."/>
            <person name="Stingl U."/>
        </authorList>
    </citation>
    <scope>NUCLEOTIDE SEQUENCE [LARGE SCALE GENOMIC DNA]</scope>
    <source>
        <strain evidence="2">SCGC-AAA259M10</strain>
    </source>
</reference>
<keyword evidence="3" id="KW-1185">Reference proteome</keyword>
<comment type="caution">
    <text evidence="2">The sequence shown here is derived from an EMBL/GenBank/DDBJ whole genome shotgun (WGS) entry which is preliminary data.</text>
</comment>
<feature type="domain" description="Dihydroorotate dehydrogenase electron transfer subunit iron-sulphur cluster binding" evidence="1">
    <location>
        <begin position="84"/>
        <end position="102"/>
    </location>
</feature>
<protein>
    <recommendedName>
        <fullName evidence="1">Dihydroorotate dehydrogenase electron transfer subunit iron-sulphur cluster binding domain-containing protein</fullName>
    </recommendedName>
</protein>
<gene>
    <name evidence="2" type="ORF">AKJ40_00550</name>
</gene>
<dbReference type="EMBL" id="LHXU01000003">
    <property type="protein sequence ID" value="KXB00811.1"/>
    <property type="molecule type" value="Genomic_DNA"/>
</dbReference>
<dbReference type="Pfam" id="PF10418">
    <property type="entry name" value="DHODB_Fe-S_bind"/>
    <property type="match status" value="1"/>
</dbReference>
<feature type="non-terminal residue" evidence="2">
    <location>
        <position position="105"/>
    </location>
</feature>
<evidence type="ECO:0000259" key="1">
    <source>
        <dbReference type="Pfam" id="PF10418"/>
    </source>
</evidence>
<proteinExistence type="predicted"/>
<evidence type="ECO:0000313" key="2">
    <source>
        <dbReference type="EMBL" id="KXB00811.1"/>
    </source>
</evidence>
<dbReference type="InterPro" id="IPR050353">
    <property type="entry name" value="PyrK_electron_transfer"/>
</dbReference>